<evidence type="ECO:0000256" key="1">
    <source>
        <dbReference type="SAM" id="Phobius"/>
    </source>
</evidence>
<dbReference type="Proteomes" id="UP001501758">
    <property type="component" value="Unassembled WGS sequence"/>
</dbReference>
<dbReference type="EMBL" id="BAAAGE010000003">
    <property type="protein sequence ID" value="GAA0728507.1"/>
    <property type="molecule type" value="Genomic_DNA"/>
</dbReference>
<evidence type="ECO:0008006" key="4">
    <source>
        <dbReference type="Google" id="ProtNLM"/>
    </source>
</evidence>
<accession>A0ABP3UFI4</accession>
<keyword evidence="1" id="KW-0812">Transmembrane</keyword>
<feature type="transmembrane region" description="Helical" evidence="1">
    <location>
        <begin position="12"/>
        <end position="31"/>
    </location>
</feature>
<keyword evidence="1" id="KW-0472">Membrane</keyword>
<gene>
    <name evidence="2" type="ORF">GCM10009430_37740</name>
</gene>
<feature type="transmembrane region" description="Helical" evidence="1">
    <location>
        <begin position="43"/>
        <end position="58"/>
    </location>
</feature>
<evidence type="ECO:0000313" key="3">
    <source>
        <dbReference type="Proteomes" id="UP001501758"/>
    </source>
</evidence>
<evidence type="ECO:0000313" key="2">
    <source>
        <dbReference type="EMBL" id="GAA0728507.1"/>
    </source>
</evidence>
<keyword evidence="3" id="KW-1185">Reference proteome</keyword>
<keyword evidence="1" id="KW-1133">Transmembrane helix</keyword>
<comment type="caution">
    <text evidence="2">The sequence shown here is derived from an EMBL/GenBank/DDBJ whole genome shotgun (WGS) entry which is preliminary data.</text>
</comment>
<protein>
    <recommendedName>
        <fullName evidence="4">PH domain-containing protein</fullName>
    </recommendedName>
</protein>
<reference evidence="3" key="1">
    <citation type="journal article" date="2019" name="Int. J. Syst. Evol. Microbiol.">
        <title>The Global Catalogue of Microorganisms (GCM) 10K type strain sequencing project: providing services to taxonomists for standard genome sequencing and annotation.</title>
        <authorList>
            <consortium name="The Broad Institute Genomics Platform"/>
            <consortium name="The Broad Institute Genome Sequencing Center for Infectious Disease"/>
            <person name="Wu L."/>
            <person name="Ma J."/>
        </authorList>
    </citation>
    <scope>NUCLEOTIDE SEQUENCE [LARGE SCALE GENOMIC DNA]</scope>
    <source>
        <strain evidence="3">JCM 15974</strain>
    </source>
</reference>
<organism evidence="2 3">
    <name type="scientific">Aquimarina litoralis</name>
    <dbReference type="NCBI Taxonomy" id="584605"/>
    <lineage>
        <taxon>Bacteria</taxon>
        <taxon>Pseudomonadati</taxon>
        <taxon>Bacteroidota</taxon>
        <taxon>Flavobacteriia</taxon>
        <taxon>Flavobacteriales</taxon>
        <taxon>Flavobacteriaceae</taxon>
        <taxon>Aquimarina</taxon>
    </lineage>
</organism>
<proteinExistence type="predicted"/>
<sequence length="148" mass="17338">MNDHLIKNLWISLVKNIVANLVLLLIIFYTLKSNTDFLNSNNWIEWGAYLLIFGYWGIKENHILLEINKIDQGFVIISYSIFKGKKELFLNSNDILKVDSYDDLRIRYKSNIGKDSLTLKITAEPWNNLFGQIKSLKLVEQENKQKTK</sequence>
<name>A0ABP3UFI4_9FLAO</name>